<proteinExistence type="predicted"/>
<dbReference type="InterPro" id="IPR003439">
    <property type="entry name" value="ABC_transporter-like_ATP-bd"/>
</dbReference>
<dbReference type="AlphaFoldDB" id="A0A6M5YZZ9"/>
<reference evidence="7" key="1">
    <citation type="submission" date="2020-05" db="EMBL/GenBank/DDBJ databases">
        <title>Frigoriglobus tundricola gen. nov., sp. nov., a psychrotolerant cellulolytic planctomycete of the family Gemmataceae with two divergent copies of 16S rRNA gene.</title>
        <authorList>
            <person name="Kulichevskaya I.S."/>
            <person name="Ivanova A.A."/>
            <person name="Naumoff D.G."/>
            <person name="Beletsky A.V."/>
            <person name="Rijpstra W.I.C."/>
            <person name="Sinninghe Damste J.S."/>
            <person name="Mardanov A.V."/>
            <person name="Ravin N.V."/>
            <person name="Dedysh S.N."/>
        </authorList>
    </citation>
    <scope>NUCLEOTIDE SEQUENCE [LARGE SCALE GENOMIC DNA]</scope>
    <source>
        <strain evidence="7">PL17</strain>
    </source>
</reference>
<evidence type="ECO:0000259" key="5">
    <source>
        <dbReference type="PROSITE" id="PS50893"/>
    </source>
</evidence>
<feature type="domain" description="ABC transporter" evidence="5">
    <location>
        <begin position="6"/>
        <end position="231"/>
    </location>
</feature>
<evidence type="ECO:0000256" key="3">
    <source>
        <dbReference type="ARBA" id="ARBA00022840"/>
    </source>
</evidence>
<dbReference type="SMART" id="SM00382">
    <property type="entry name" value="AAA"/>
    <property type="match status" value="1"/>
</dbReference>
<dbReference type="InterPro" id="IPR003593">
    <property type="entry name" value="AAA+_ATPase"/>
</dbReference>
<evidence type="ECO:0000313" key="7">
    <source>
        <dbReference type="Proteomes" id="UP000503447"/>
    </source>
</evidence>
<dbReference type="InterPro" id="IPR051782">
    <property type="entry name" value="ABC_Transporter_VariousFunc"/>
</dbReference>
<dbReference type="SUPFAM" id="SSF52540">
    <property type="entry name" value="P-loop containing nucleoside triphosphate hydrolases"/>
    <property type="match status" value="1"/>
</dbReference>
<evidence type="ECO:0000256" key="1">
    <source>
        <dbReference type="ARBA" id="ARBA00022448"/>
    </source>
</evidence>
<dbReference type="RefSeq" id="WP_171474477.1">
    <property type="nucleotide sequence ID" value="NZ_CP053452.2"/>
</dbReference>
<dbReference type="KEGG" id="ftj:FTUN_7137"/>
<name>A0A6M5YZZ9_9BACT</name>
<dbReference type="GO" id="GO:0016887">
    <property type="term" value="F:ATP hydrolysis activity"/>
    <property type="evidence" value="ECO:0007669"/>
    <property type="project" value="InterPro"/>
</dbReference>
<protein>
    <submittedName>
        <fullName evidence="6">Putative ABC transporter ATP-binding protein</fullName>
    </submittedName>
</protein>
<keyword evidence="1" id="KW-0813">Transport</keyword>
<dbReference type="PROSITE" id="PS50893">
    <property type="entry name" value="ABC_TRANSPORTER_2"/>
    <property type="match status" value="1"/>
</dbReference>
<dbReference type="PANTHER" id="PTHR42939">
    <property type="entry name" value="ABC TRANSPORTER ATP-BINDING PROTEIN ALBC-RELATED"/>
    <property type="match status" value="1"/>
</dbReference>
<feature type="region of interest" description="Disordered" evidence="4">
    <location>
        <begin position="295"/>
        <end position="315"/>
    </location>
</feature>
<dbReference type="Pfam" id="PF00005">
    <property type="entry name" value="ABC_tran"/>
    <property type="match status" value="1"/>
</dbReference>
<keyword evidence="7" id="KW-1185">Reference proteome</keyword>
<evidence type="ECO:0000256" key="2">
    <source>
        <dbReference type="ARBA" id="ARBA00022741"/>
    </source>
</evidence>
<accession>A0A6M5YZZ9</accession>
<dbReference type="GO" id="GO:0005524">
    <property type="term" value="F:ATP binding"/>
    <property type="evidence" value="ECO:0007669"/>
    <property type="project" value="UniProtKB-KW"/>
</dbReference>
<dbReference type="EMBL" id="CP053452">
    <property type="protein sequence ID" value="QJW99525.1"/>
    <property type="molecule type" value="Genomic_DNA"/>
</dbReference>
<dbReference type="PANTHER" id="PTHR42939:SF1">
    <property type="entry name" value="ABC TRANSPORTER ATP-BINDING PROTEIN ALBC-RELATED"/>
    <property type="match status" value="1"/>
</dbReference>
<dbReference type="InterPro" id="IPR027417">
    <property type="entry name" value="P-loop_NTPase"/>
</dbReference>
<organism evidence="6 7">
    <name type="scientific">Frigoriglobus tundricola</name>
    <dbReference type="NCBI Taxonomy" id="2774151"/>
    <lineage>
        <taxon>Bacteria</taxon>
        <taxon>Pseudomonadati</taxon>
        <taxon>Planctomycetota</taxon>
        <taxon>Planctomycetia</taxon>
        <taxon>Gemmatales</taxon>
        <taxon>Gemmataceae</taxon>
        <taxon>Frigoriglobus</taxon>
    </lineage>
</organism>
<dbReference type="Gene3D" id="3.40.50.300">
    <property type="entry name" value="P-loop containing nucleotide triphosphate hydrolases"/>
    <property type="match status" value="1"/>
</dbReference>
<keyword evidence="3 6" id="KW-0067">ATP-binding</keyword>
<sequence>MPENVIEIEHLVVRYRGKTALDGLDLRIPSGAVYAFLGDNGAGKTTTMKILTGLAPPDSGRATILGLDCWARATELRHRVGYMPERPRFYDWMSVGDIGWFTASFHKPGFLTRYREWTERLGLDPTKRLKDLSKGGYARVGLALALAPDPEVLLLDEPTSGLDLLTRREFLAGLADLAASGRTVFITSHSIAELERACTHVGLLREGKMILSTTLEEVRKQVRRVSLRFTSAPPDPTGLGTILERNGTGRFWQVLVQDPDPAAIAALRERADLSDVEDVAVSLEEVYAGLMAKSVAPAESSGGPPMVWRGPNPAR</sequence>
<dbReference type="Proteomes" id="UP000503447">
    <property type="component" value="Chromosome"/>
</dbReference>
<dbReference type="CDD" id="cd03230">
    <property type="entry name" value="ABC_DR_subfamily_A"/>
    <property type="match status" value="1"/>
</dbReference>
<evidence type="ECO:0000313" key="6">
    <source>
        <dbReference type="EMBL" id="QJW99525.1"/>
    </source>
</evidence>
<gene>
    <name evidence="6" type="ORF">FTUN_7137</name>
</gene>
<keyword evidence="2" id="KW-0547">Nucleotide-binding</keyword>
<evidence type="ECO:0000256" key="4">
    <source>
        <dbReference type="SAM" id="MobiDB-lite"/>
    </source>
</evidence>